<dbReference type="RefSeq" id="WP_197690372.1">
    <property type="nucleotide sequence ID" value="NZ_JADQUG010000092.1"/>
</dbReference>
<name>A0ABS0LH72_9CORY</name>
<dbReference type="Pfam" id="PF01497">
    <property type="entry name" value="Peripla_BP_2"/>
    <property type="match status" value="1"/>
</dbReference>
<evidence type="ECO:0000313" key="5">
    <source>
        <dbReference type="Proteomes" id="UP000615580"/>
    </source>
</evidence>
<dbReference type="InterPro" id="IPR002491">
    <property type="entry name" value="ABC_transptr_periplasmic_BD"/>
</dbReference>
<comment type="caution">
    <text evidence="4">The sequence shown here is derived from an EMBL/GenBank/DDBJ whole genome shotgun (WGS) entry which is preliminary data.</text>
</comment>
<comment type="similarity">
    <text evidence="1">Belongs to the bacterial solute-binding protein 8 family.</text>
</comment>
<evidence type="ECO:0000256" key="2">
    <source>
        <dbReference type="SAM" id="SignalP"/>
    </source>
</evidence>
<proteinExistence type="inferred from homology"/>
<dbReference type="Gene3D" id="3.40.50.1980">
    <property type="entry name" value="Nitrogenase molybdenum iron protein domain"/>
    <property type="match status" value="2"/>
</dbReference>
<keyword evidence="5" id="KW-1185">Reference proteome</keyword>
<dbReference type="EMBL" id="JADQUG010000092">
    <property type="protein sequence ID" value="MBG9355412.1"/>
    <property type="molecule type" value="Genomic_DNA"/>
</dbReference>
<dbReference type="PROSITE" id="PS51257">
    <property type="entry name" value="PROKAR_LIPOPROTEIN"/>
    <property type="match status" value="1"/>
</dbReference>
<evidence type="ECO:0000259" key="3">
    <source>
        <dbReference type="PROSITE" id="PS50983"/>
    </source>
</evidence>
<dbReference type="PANTHER" id="PTHR30535:SF34">
    <property type="entry name" value="MOLYBDATE-BINDING PROTEIN MOLA"/>
    <property type="match status" value="1"/>
</dbReference>
<evidence type="ECO:0000256" key="1">
    <source>
        <dbReference type="ARBA" id="ARBA00008814"/>
    </source>
</evidence>
<accession>A0ABS0LH72</accession>
<reference evidence="4 5" key="1">
    <citation type="journal article" date="2020" name="J. Clin. Microbiol.">
        <title>Assessing the Genetic Diversity of Austrian Corynebacterium diphtheriae Clinical Isolates, 2011-2019.</title>
        <authorList>
            <person name="Schaeffer J."/>
            <person name="Huhulescu S."/>
            <person name="Stoeger A."/>
            <person name="Allerberger F."/>
            <person name="Ruppitsch W."/>
        </authorList>
    </citation>
    <scope>NUCLEOTIDE SEQUENCE [LARGE SCALE GENOMIC DNA]</scope>
    <source>
        <strain evidence="4 5">04-17</strain>
    </source>
</reference>
<protein>
    <submittedName>
        <fullName evidence="4">ABC transporter substrate-binding protein</fullName>
    </submittedName>
</protein>
<dbReference type="PANTHER" id="PTHR30535">
    <property type="entry name" value="VITAMIN B12-BINDING PROTEIN"/>
    <property type="match status" value="1"/>
</dbReference>
<feature type="chain" id="PRO_5046857241" evidence="2">
    <location>
        <begin position="29"/>
        <end position="304"/>
    </location>
</feature>
<evidence type="ECO:0000313" key="4">
    <source>
        <dbReference type="EMBL" id="MBG9355412.1"/>
    </source>
</evidence>
<dbReference type="PROSITE" id="PS50983">
    <property type="entry name" value="FE_B12_PBP"/>
    <property type="match status" value="1"/>
</dbReference>
<feature type="signal peptide" evidence="2">
    <location>
        <begin position="1"/>
        <end position="28"/>
    </location>
</feature>
<sequence length="304" mass="32846">MTMLRRMTRAAALVAVSAMALVGCQSQAPESESAPTSEAPANHPERIVSLSPTVTEMLYAIGAGDQVAVTDKYSNYPEETPRDPELSGFKPNAEAVVGYTPDLVVTSQDDPKFADAIKAANIELLVLPAAGSLDEVYSQFTKLGEATGHAGEAKEQVDTLRREIDQAVALVDSKIIDAHLPYYHEVSDDLYSVADSSFLGQIYALFGMHSVAPTASAKKFPQLTNEAVIASNPRVIFLANKLDEGQDPVEFVAKRPGWETIDAVANKRVTVLDKDLASRWGPRLPQFVHMIAEALKDVTLPSHV</sequence>
<dbReference type="Proteomes" id="UP000615580">
    <property type="component" value="Unassembled WGS sequence"/>
</dbReference>
<feature type="domain" description="Fe/B12 periplasmic-binding" evidence="3">
    <location>
        <begin position="46"/>
        <end position="303"/>
    </location>
</feature>
<keyword evidence="2" id="KW-0732">Signal</keyword>
<organism evidence="4 5">
    <name type="scientific">Corynebacterium belfantii</name>
    <dbReference type="NCBI Taxonomy" id="2014537"/>
    <lineage>
        <taxon>Bacteria</taxon>
        <taxon>Bacillati</taxon>
        <taxon>Actinomycetota</taxon>
        <taxon>Actinomycetes</taxon>
        <taxon>Mycobacteriales</taxon>
        <taxon>Corynebacteriaceae</taxon>
        <taxon>Corynebacterium</taxon>
    </lineage>
</organism>
<dbReference type="InterPro" id="IPR050902">
    <property type="entry name" value="ABC_Transporter_SBP"/>
</dbReference>
<gene>
    <name evidence="4" type="ORF">I4J41_12970</name>
</gene>
<dbReference type="SUPFAM" id="SSF53807">
    <property type="entry name" value="Helical backbone' metal receptor"/>
    <property type="match status" value="1"/>
</dbReference>